<protein>
    <submittedName>
        <fullName evidence="1">Uncharacterized protein</fullName>
    </submittedName>
</protein>
<dbReference type="EMBL" id="CM046398">
    <property type="protein sequence ID" value="KAI8531621.1"/>
    <property type="molecule type" value="Genomic_DNA"/>
</dbReference>
<sequence length="359" mass="41154">MDVRNTFSHSMGGDLYVAVEAREYASPMAGTFEVMFSLPSPSSLISLESIRSAMPPPDDEIDFGRYDMPFAPFVGVNHHEQYENALANKVESENEEDGKSWRSFIPLITKSGLEKQFQSVYTNEKVREFHEEFVGRLECSCCQKKESVSEYEVKEWITYGEEETRIQVPFIVDFNAETNEAHCNCRLFEYRGMVCRHQLTVWSQMGVERVPDKYVLRRWNKNVKRVHTKIRINYDNSSTSIEARRHDNMCNLFNEVADLAEDSQEKYDKVMARLLELKEELIESSIVCGSNVISGTPNNSISIGDGVLPSKESTNILDPVTLRRKGRPPSKRKIGVVEKIGKKKIETKKKTLSKEKVKV</sequence>
<keyword evidence="2" id="KW-1185">Reference proteome</keyword>
<organism evidence="1 2">
    <name type="scientific">Rhododendron molle</name>
    <name type="common">Chinese azalea</name>
    <name type="synonym">Azalea mollis</name>
    <dbReference type="NCBI Taxonomy" id="49168"/>
    <lineage>
        <taxon>Eukaryota</taxon>
        <taxon>Viridiplantae</taxon>
        <taxon>Streptophyta</taxon>
        <taxon>Embryophyta</taxon>
        <taxon>Tracheophyta</taxon>
        <taxon>Spermatophyta</taxon>
        <taxon>Magnoliopsida</taxon>
        <taxon>eudicotyledons</taxon>
        <taxon>Gunneridae</taxon>
        <taxon>Pentapetalae</taxon>
        <taxon>asterids</taxon>
        <taxon>Ericales</taxon>
        <taxon>Ericaceae</taxon>
        <taxon>Ericoideae</taxon>
        <taxon>Rhodoreae</taxon>
        <taxon>Rhododendron</taxon>
    </lineage>
</organism>
<name>A0ACC0LTL2_RHOML</name>
<comment type="caution">
    <text evidence="1">The sequence shown here is derived from an EMBL/GenBank/DDBJ whole genome shotgun (WGS) entry which is preliminary data.</text>
</comment>
<reference evidence="1" key="1">
    <citation type="submission" date="2022-02" db="EMBL/GenBank/DDBJ databases">
        <title>Plant Genome Project.</title>
        <authorList>
            <person name="Zhang R.-G."/>
        </authorList>
    </citation>
    <scope>NUCLEOTIDE SEQUENCE</scope>
    <source>
        <strain evidence="1">AT1</strain>
    </source>
</reference>
<accession>A0ACC0LTL2</accession>
<proteinExistence type="predicted"/>
<dbReference type="Proteomes" id="UP001062846">
    <property type="component" value="Chromosome 11"/>
</dbReference>
<evidence type="ECO:0000313" key="1">
    <source>
        <dbReference type="EMBL" id="KAI8531621.1"/>
    </source>
</evidence>
<gene>
    <name evidence="1" type="ORF">RHMOL_Rhmol11G0150800</name>
</gene>
<evidence type="ECO:0000313" key="2">
    <source>
        <dbReference type="Proteomes" id="UP001062846"/>
    </source>
</evidence>